<name>A0A931AJD8_9ACTN</name>
<keyword evidence="3" id="KW-1185">Reference proteome</keyword>
<evidence type="ECO:0000313" key="3">
    <source>
        <dbReference type="Proteomes" id="UP000605361"/>
    </source>
</evidence>
<dbReference type="SUPFAM" id="SSF48452">
    <property type="entry name" value="TPR-like"/>
    <property type="match status" value="3"/>
</dbReference>
<organism evidence="2 3">
    <name type="scientific">Nonomuraea cypriaca</name>
    <dbReference type="NCBI Taxonomy" id="1187855"/>
    <lineage>
        <taxon>Bacteria</taxon>
        <taxon>Bacillati</taxon>
        <taxon>Actinomycetota</taxon>
        <taxon>Actinomycetes</taxon>
        <taxon>Streptosporangiales</taxon>
        <taxon>Streptosporangiaceae</taxon>
        <taxon>Nonomuraea</taxon>
    </lineage>
</organism>
<proteinExistence type="predicted"/>
<evidence type="ECO:0008006" key="4">
    <source>
        <dbReference type="Google" id="ProtNLM"/>
    </source>
</evidence>
<accession>A0A931AJD8</accession>
<feature type="region of interest" description="Disordered" evidence="1">
    <location>
        <begin position="486"/>
        <end position="511"/>
    </location>
</feature>
<sequence length="1387" mass="145079">MTDPAGALAARIERFEQAADPGLIWDPAALTEAEQAMRACAGDRSDAATWRLIGILHLARYRLDQRTTQDAAVAGAFFAAVAVLDPERLPERLRGSKAPPGDSAGTWAGLVEEVFTHVDPAAYPHVGLLVHALVRRAMAHPTAEAADRLGRLLLEQPPESAWAPGALALLGGGLVRLYALTGEREVIEDAVHVLLRAALAGHGAGDLAAALGLAAPEDASLAKAHLAAAGSAPGGQDRSRALLALVDVARARSAASYEDGDLLTFIRVGQCALDFWPEGRAHAGVLAPYAAGLVEWYVVTGDERSLEAGREMLEALGAKPDGTVRRLGADPVVRLGLLGERRWRRYGVSGDPADLEIAVDVMREAAGLAAPGHPERARLLDDLANALFRRAVVTGGGPAEAIAAARAALAAHGEQDPARSKALLLLGQALQLDLTAEHADEAVAALLEALGAGERQAYGLVSEVLRWRATHVGGQREQDLNDAVRTARQGTDDPATGTPTQHGVEPGMGTPAQPGVEPGVGVPARRALGEALVARFRVLGDARDLGEALALAKDGDPELLARLGTVFDDPAPLPLDERLAAAATELALLSPDEDTALKLLRYAGRQATEPGEFLMEKGLNLAEQGRHRLAGSVLGRAFEAFEEAGRRSEAAYALSRQARAREELGEPDLALEAYTRSAGLYRALGAHRAEARQLAGMGRVRLRAGDPARAAEHYLRAVDLCAGAEPTGEEASYQASAADACLAAGDPATALACAVRARELYLALGDTQAAATVLSAAARAAVDQGDLTAAGDRITACALELEAAGAWEDACRALDAHAVLLAGRGHRERAAACEARLVDIVRRRGQRREPADEWYRIAQRRRGDGDAGGARSAFELAGLEYESSGHHDGAGSVRYNLGVLAYTEGTLDPAVAAFGAAVETFDRLGATAKEAAALTMRASCLTRLDRGDEAQADLDRALELAAASGDLDALFATMLHRAVLDVAVGEYHAAEERLYSALGPAAADPFKVAVVRDRLAELAARTGDVEARAEALTLAAAGFAAGGQGRLAALASVRLGFALEERGEYARARAALEEGLAGLESYPEVGAAPFEVMVAIVGGPDPAVLARLAAIQLTLGHLTPGRATLAQALDAGTPHARLHIETAGPGLGEAGAGRGPGDVWLRIETAGPDLGETEAGRGLGETWLRIEEAEAAGDLRTARSLAERALADDPASADRSLLLAKLSRHCRDLGDPAAAHDYATLGYELRDDRAVEHLRNLGMSAADLGRTDAAVRHLSRAAELGRDSDAALPAQLVLTLDALGRSLTDVGAWGAAAQAFDEALDLTTAPLWRLLRAPLLAHRAALHLRLGELNEAATAYRAAISTMEESGDRRHLATAYADLALIHTLHT</sequence>
<dbReference type="SMART" id="SM00028">
    <property type="entry name" value="TPR"/>
    <property type="match status" value="8"/>
</dbReference>
<dbReference type="InterPro" id="IPR019734">
    <property type="entry name" value="TPR_rpt"/>
</dbReference>
<dbReference type="Gene3D" id="1.25.40.10">
    <property type="entry name" value="Tetratricopeptide repeat domain"/>
    <property type="match status" value="4"/>
</dbReference>
<reference evidence="2" key="1">
    <citation type="submission" date="2020-11" db="EMBL/GenBank/DDBJ databases">
        <title>Whole-genome analyses of Nonomuraea sp. K274.</title>
        <authorList>
            <person name="Veyisoglu A."/>
        </authorList>
    </citation>
    <scope>NUCLEOTIDE SEQUENCE</scope>
    <source>
        <strain evidence="2">K274</strain>
    </source>
</reference>
<feature type="non-terminal residue" evidence="2">
    <location>
        <position position="1387"/>
    </location>
</feature>
<dbReference type="EMBL" id="JADOGI010000309">
    <property type="protein sequence ID" value="MBF8193691.1"/>
    <property type="molecule type" value="Genomic_DNA"/>
</dbReference>
<evidence type="ECO:0000256" key="1">
    <source>
        <dbReference type="SAM" id="MobiDB-lite"/>
    </source>
</evidence>
<dbReference type="Proteomes" id="UP000605361">
    <property type="component" value="Unassembled WGS sequence"/>
</dbReference>
<evidence type="ECO:0000313" key="2">
    <source>
        <dbReference type="EMBL" id="MBF8193691.1"/>
    </source>
</evidence>
<gene>
    <name evidence="2" type="ORF">ITP53_50050</name>
</gene>
<dbReference type="InterPro" id="IPR011990">
    <property type="entry name" value="TPR-like_helical_dom_sf"/>
</dbReference>
<comment type="caution">
    <text evidence="2">The sequence shown here is derived from an EMBL/GenBank/DDBJ whole genome shotgun (WGS) entry which is preliminary data.</text>
</comment>
<protein>
    <recommendedName>
        <fullName evidence="4">Tetratricopeptide repeat protein</fullName>
    </recommendedName>
</protein>